<evidence type="ECO:0000256" key="2">
    <source>
        <dbReference type="ARBA" id="ARBA00023015"/>
    </source>
</evidence>
<reference evidence="7" key="2">
    <citation type="submission" date="2023-07" db="EMBL/GenBank/DDBJ databases">
        <authorList>
            <person name="Shen H."/>
        </authorList>
    </citation>
    <scope>NUCLEOTIDE SEQUENCE</scope>
    <source>
        <strain evidence="7">TNR-22</strain>
    </source>
</reference>
<dbReference type="Gene3D" id="1.10.10.10">
    <property type="entry name" value="Winged helix-like DNA-binding domain superfamily/Winged helix DNA-binding domain"/>
    <property type="match status" value="1"/>
</dbReference>
<dbReference type="Gene3D" id="3.40.190.290">
    <property type="match status" value="1"/>
</dbReference>
<proteinExistence type="inferred from homology"/>
<dbReference type="InterPro" id="IPR050950">
    <property type="entry name" value="HTH-type_LysR_regulators"/>
</dbReference>
<dbReference type="PANTHER" id="PTHR30419:SF8">
    <property type="entry name" value="NITROGEN ASSIMILATION TRANSCRIPTIONAL ACTIVATOR-RELATED"/>
    <property type="match status" value="1"/>
</dbReference>
<dbReference type="InterPro" id="IPR036388">
    <property type="entry name" value="WH-like_DNA-bd_sf"/>
</dbReference>
<keyword evidence="2" id="KW-0805">Transcription regulation</keyword>
<protein>
    <submittedName>
        <fullName evidence="7">LysR family transcriptional regulator</fullName>
    </submittedName>
</protein>
<evidence type="ECO:0000256" key="5">
    <source>
        <dbReference type="SAM" id="MobiDB-lite"/>
    </source>
</evidence>
<feature type="region of interest" description="Disordered" evidence="5">
    <location>
        <begin position="1"/>
        <end position="27"/>
    </location>
</feature>
<organism evidence="7 8">
    <name type="scientific">Rhizobium alvei</name>
    <dbReference type="NCBI Taxonomy" id="1132659"/>
    <lineage>
        <taxon>Bacteria</taxon>
        <taxon>Pseudomonadati</taxon>
        <taxon>Pseudomonadota</taxon>
        <taxon>Alphaproteobacteria</taxon>
        <taxon>Hyphomicrobiales</taxon>
        <taxon>Rhizobiaceae</taxon>
        <taxon>Rhizobium/Agrobacterium group</taxon>
        <taxon>Rhizobium</taxon>
    </lineage>
</organism>
<accession>A0ABT8YL00</accession>
<dbReference type="RefSeq" id="WP_304376273.1">
    <property type="nucleotide sequence ID" value="NZ_JAUOZU010000007.1"/>
</dbReference>
<name>A0ABT8YL00_9HYPH</name>
<reference evidence="7" key="1">
    <citation type="journal article" date="2015" name="Int. J. Syst. Evol. Microbiol.">
        <title>Rhizobium alvei sp. nov., isolated from a freshwater river.</title>
        <authorList>
            <person name="Sheu S.Y."/>
            <person name="Huang H.W."/>
            <person name="Young C.C."/>
            <person name="Chen W.M."/>
        </authorList>
    </citation>
    <scope>NUCLEOTIDE SEQUENCE</scope>
    <source>
        <strain evidence="7">TNR-22</strain>
    </source>
</reference>
<dbReference type="PRINTS" id="PR00039">
    <property type="entry name" value="HTHLYSR"/>
</dbReference>
<evidence type="ECO:0000259" key="6">
    <source>
        <dbReference type="PROSITE" id="PS50931"/>
    </source>
</evidence>
<keyword evidence="4" id="KW-0804">Transcription</keyword>
<evidence type="ECO:0000313" key="8">
    <source>
        <dbReference type="Proteomes" id="UP001174932"/>
    </source>
</evidence>
<dbReference type="InterPro" id="IPR036390">
    <property type="entry name" value="WH_DNA-bd_sf"/>
</dbReference>
<gene>
    <name evidence="7" type="ORF">Q4481_10325</name>
</gene>
<dbReference type="Pfam" id="PF00126">
    <property type="entry name" value="HTH_1"/>
    <property type="match status" value="1"/>
</dbReference>
<sequence length="341" mass="37228">MDQRSGGPNFPQLLRPSSHPPESVNDSLVKSGLKLNHLRLIAAVADTGQVSTAAERMNISQPAASRLLSEVEAMLKAPLFERAARGMEPTRFGEAMARRARSILLEVREANREIAELKSGFGGSVSLGSVTGPAIGLAVPAIRKVRRLYPAIQVHCQVETSNVLARDLLAARYDFVIGRIPDDLNPKIFNAKMLGVERACLIVRAGHPLLTRAPVRVADLAEYDWVYQPRGSLLRRAVEQLFLRNDVPLPENVVSTSSVLLTMALISETDTIAPIAEDVARFIASRSARVGEIVVLETDFEIALDPVSLITAQGRDLPPSAKMLYDMILEENLSLTGDQLR</sequence>
<dbReference type="InterPro" id="IPR000847">
    <property type="entry name" value="LysR_HTH_N"/>
</dbReference>
<dbReference type="SUPFAM" id="SSF46785">
    <property type="entry name" value="Winged helix' DNA-binding domain"/>
    <property type="match status" value="1"/>
</dbReference>
<comment type="similarity">
    <text evidence="1">Belongs to the LysR transcriptional regulatory family.</text>
</comment>
<dbReference type="SUPFAM" id="SSF53850">
    <property type="entry name" value="Periplasmic binding protein-like II"/>
    <property type="match status" value="1"/>
</dbReference>
<keyword evidence="3" id="KW-0238">DNA-binding</keyword>
<evidence type="ECO:0000313" key="7">
    <source>
        <dbReference type="EMBL" id="MDO6964355.1"/>
    </source>
</evidence>
<dbReference type="EMBL" id="JAUOZU010000007">
    <property type="protein sequence ID" value="MDO6964355.1"/>
    <property type="molecule type" value="Genomic_DNA"/>
</dbReference>
<keyword evidence="8" id="KW-1185">Reference proteome</keyword>
<dbReference type="Proteomes" id="UP001174932">
    <property type="component" value="Unassembled WGS sequence"/>
</dbReference>
<evidence type="ECO:0000256" key="3">
    <source>
        <dbReference type="ARBA" id="ARBA00023125"/>
    </source>
</evidence>
<dbReference type="PANTHER" id="PTHR30419">
    <property type="entry name" value="HTH-TYPE TRANSCRIPTIONAL REGULATOR YBHD"/>
    <property type="match status" value="1"/>
</dbReference>
<dbReference type="Pfam" id="PF03466">
    <property type="entry name" value="LysR_substrate"/>
    <property type="match status" value="1"/>
</dbReference>
<comment type="caution">
    <text evidence="7">The sequence shown here is derived from an EMBL/GenBank/DDBJ whole genome shotgun (WGS) entry which is preliminary data.</text>
</comment>
<feature type="domain" description="HTH lysR-type" evidence="6">
    <location>
        <begin position="33"/>
        <end position="90"/>
    </location>
</feature>
<evidence type="ECO:0000256" key="4">
    <source>
        <dbReference type="ARBA" id="ARBA00023163"/>
    </source>
</evidence>
<dbReference type="InterPro" id="IPR005119">
    <property type="entry name" value="LysR_subst-bd"/>
</dbReference>
<dbReference type="PROSITE" id="PS50931">
    <property type="entry name" value="HTH_LYSR"/>
    <property type="match status" value="1"/>
</dbReference>
<evidence type="ECO:0000256" key="1">
    <source>
        <dbReference type="ARBA" id="ARBA00009437"/>
    </source>
</evidence>